<dbReference type="Gene3D" id="3.40.50.150">
    <property type="entry name" value="Vaccinia Virus protein VP39"/>
    <property type="match status" value="1"/>
</dbReference>
<comment type="similarity">
    <text evidence="6">Belongs to the class I-like SAM-binding methyltransferase superfamily. Cation-dependent O-methyltransferase family.</text>
</comment>
<dbReference type="GO" id="GO:0046872">
    <property type="term" value="F:metal ion binding"/>
    <property type="evidence" value="ECO:0007669"/>
    <property type="project" value="UniProtKB-KW"/>
</dbReference>
<dbReference type="InterPro" id="IPR002935">
    <property type="entry name" value="SAM_O-MeTrfase"/>
</dbReference>
<accession>A0A6A3A7F5</accession>
<evidence type="ECO:0000256" key="2">
    <source>
        <dbReference type="ARBA" id="ARBA00022603"/>
    </source>
</evidence>
<protein>
    <recommendedName>
        <fullName evidence="10">Caffeoyl-CoA O-methyltransferase</fullName>
    </recommendedName>
</protein>
<evidence type="ECO:0000256" key="5">
    <source>
        <dbReference type="ARBA" id="ARBA00022723"/>
    </source>
</evidence>
<dbReference type="InterPro" id="IPR029063">
    <property type="entry name" value="SAM-dependent_MTases_sf"/>
</dbReference>
<comment type="caution">
    <text evidence="8">The sequence shown here is derived from an EMBL/GenBank/DDBJ whole genome shotgun (WGS) entry which is preliminary data.</text>
</comment>
<keyword evidence="5" id="KW-0479">Metal-binding</keyword>
<reference evidence="8" key="1">
    <citation type="submission" date="2019-09" db="EMBL/GenBank/DDBJ databases">
        <title>Draft genome information of white flower Hibiscus syriacus.</title>
        <authorList>
            <person name="Kim Y.-M."/>
        </authorList>
    </citation>
    <scope>NUCLEOTIDE SEQUENCE [LARGE SCALE GENOMIC DNA]</scope>
    <source>
        <strain evidence="8">YM2019G1</strain>
    </source>
</reference>
<feature type="compositionally biased region" description="Polar residues" evidence="7">
    <location>
        <begin position="82"/>
        <end position="93"/>
    </location>
</feature>
<dbReference type="InterPro" id="IPR050362">
    <property type="entry name" value="Cation-dep_OMT"/>
</dbReference>
<dbReference type="Pfam" id="PF01596">
    <property type="entry name" value="Methyltransf_3"/>
    <property type="match status" value="1"/>
</dbReference>
<keyword evidence="2" id="KW-0489">Methyltransferase</keyword>
<organism evidence="8 9">
    <name type="scientific">Hibiscus syriacus</name>
    <name type="common">Rose of Sharon</name>
    <dbReference type="NCBI Taxonomy" id="106335"/>
    <lineage>
        <taxon>Eukaryota</taxon>
        <taxon>Viridiplantae</taxon>
        <taxon>Streptophyta</taxon>
        <taxon>Embryophyta</taxon>
        <taxon>Tracheophyta</taxon>
        <taxon>Spermatophyta</taxon>
        <taxon>Magnoliopsida</taxon>
        <taxon>eudicotyledons</taxon>
        <taxon>Gunneridae</taxon>
        <taxon>Pentapetalae</taxon>
        <taxon>rosids</taxon>
        <taxon>malvids</taxon>
        <taxon>Malvales</taxon>
        <taxon>Malvaceae</taxon>
        <taxon>Malvoideae</taxon>
        <taxon>Hibiscus</taxon>
    </lineage>
</organism>
<evidence type="ECO:0008006" key="10">
    <source>
        <dbReference type="Google" id="ProtNLM"/>
    </source>
</evidence>
<dbReference type="PROSITE" id="PS51682">
    <property type="entry name" value="SAM_OMT_I"/>
    <property type="match status" value="1"/>
</dbReference>
<proteinExistence type="inferred from homology"/>
<dbReference type="GO" id="GO:0032259">
    <property type="term" value="P:methylation"/>
    <property type="evidence" value="ECO:0007669"/>
    <property type="project" value="UniProtKB-KW"/>
</dbReference>
<dbReference type="AlphaFoldDB" id="A0A6A3A7F5"/>
<keyword evidence="3" id="KW-0808">Transferase</keyword>
<evidence type="ECO:0000256" key="1">
    <source>
        <dbReference type="ARBA" id="ARBA00001968"/>
    </source>
</evidence>
<dbReference type="GO" id="GO:0008757">
    <property type="term" value="F:S-adenosylmethionine-dependent methyltransferase activity"/>
    <property type="evidence" value="ECO:0007669"/>
    <property type="project" value="TreeGrafter"/>
</dbReference>
<comment type="cofactor">
    <cofactor evidence="1">
        <name>a divalent metal cation</name>
        <dbReference type="ChEBI" id="CHEBI:60240"/>
    </cofactor>
</comment>
<dbReference type="SUPFAM" id="SSF53335">
    <property type="entry name" value="S-adenosyl-L-methionine-dependent methyltransferases"/>
    <property type="match status" value="1"/>
</dbReference>
<dbReference type="GO" id="GO:0008171">
    <property type="term" value="F:O-methyltransferase activity"/>
    <property type="evidence" value="ECO:0007669"/>
    <property type="project" value="InterPro"/>
</dbReference>
<gene>
    <name evidence="8" type="ORF">F3Y22_tig00110597pilonHSYRG01409</name>
</gene>
<dbReference type="PANTHER" id="PTHR10509:SF34">
    <property type="entry name" value="TAPETUM-SPECIFIC METHYLTRANSFERASE 1"/>
    <property type="match status" value="1"/>
</dbReference>
<evidence type="ECO:0000313" key="8">
    <source>
        <dbReference type="EMBL" id="KAE8699072.1"/>
    </source>
</evidence>
<sequence length="93" mass="10349">MSSLSNKRCHCREAPWPENEHFGVFRSMMGVPVDEGLFLSMLLKLMNAKKTMEIGVFTGYSLLATALALPEDGKKKHEGEFDSSSSTRTKPVI</sequence>
<keyword evidence="9" id="KW-1185">Reference proteome</keyword>
<keyword evidence="4" id="KW-0949">S-adenosyl-L-methionine</keyword>
<dbReference type="PANTHER" id="PTHR10509">
    <property type="entry name" value="O-METHYLTRANSFERASE-RELATED"/>
    <property type="match status" value="1"/>
</dbReference>
<evidence type="ECO:0000313" key="9">
    <source>
        <dbReference type="Proteomes" id="UP000436088"/>
    </source>
</evidence>
<evidence type="ECO:0000256" key="4">
    <source>
        <dbReference type="ARBA" id="ARBA00022691"/>
    </source>
</evidence>
<dbReference type="EMBL" id="VEPZ02001044">
    <property type="protein sequence ID" value="KAE8699072.1"/>
    <property type="molecule type" value="Genomic_DNA"/>
</dbReference>
<name>A0A6A3A7F5_HIBSY</name>
<evidence type="ECO:0000256" key="6">
    <source>
        <dbReference type="ARBA" id="ARBA00023453"/>
    </source>
</evidence>
<dbReference type="Proteomes" id="UP000436088">
    <property type="component" value="Unassembled WGS sequence"/>
</dbReference>
<feature type="region of interest" description="Disordered" evidence="7">
    <location>
        <begin position="74"/>
        <end position="93"/>
    </location>
</feature>
<evidence type="ECO:0000256" key="3">
    <source>
        <dbReference type="ARBA" id="ARBA00022679"/>
    </source>
</evidence>
<evidence type="ECO:0000256" key="7">
    <source>
        <dbReference type="SAM" id="MobiDB-lite"/>
    </source>
</evidence>